<accession>A0A6M1TSR8</accession>
<organism evidence="1 2">
    <name type="scientific">Paragemmobacter kunshanensis</name>
    <dbReference type="NCBI Taxonomy" id="2583234"/>
    <lineage>
        <taxon>Bacteria</taxon>
        <taxon>Pseudomonadati</taxon>
        <taxon>Pseudomonadota</taxon>
        <taxon>Alphaproteobacteria</taxon>
        <taxon>Rhodobacterales</taxon>
        <taxon>Paracoccaceae</taxon>
        <taxon>Paragemmobacter</taxon>
    </lineage>
</organism>
<protein>
    <submittedName>
        <fullName evidence="1">Uncharacterized protein</fullName>
    </submittedName>
</protein>
<reference evidence="1 2" key="1">
    <citation type="submission" date="2020-02" db="EMBL/GenBank/DDBJ databases">
        <title>Rhodobacter translucens sp. nov., a novel bacterium isolated from activated sludge.</title>
        <authorList>
            <person name="Liu J."/>
        </authorList>
    </citation>
    <scope>NUCLEOTIDE SEQUENCE [LARGE SCALE GENOMIC DNA]</scope>
    <source>
        <strain evidence="1 2">HX-7-19</strain>
    </source>
</reference>
<proteinExistence type="predicted"/>
<keyword evidence="2" id="KW-1185">Reference proteome</keyword>
<evidence type="ECO:0000313" key="1">
    <source>
        <dbReference type="EMBL" id="NGQ93369.1"/>
    </source>
</evidence>
<name>A0A6M1TSR8_9RHOB</name>
<dbReference type="EMBL" id="JAALFE010000049">
    <property type="protein sequence ID" value="NGQ93369.1"/>
    <property type="molecule type" value="Genomic_DNA"/>
</dbReference>
<dbReference type="Proteomes" id="UP000474758">
    <property type="component" value="Unassembled WGS sequence"/>
</dbReference>
<evidence type="ECO:0000313" key="2">
    <source>
        <dbReference type="Proteomes" id="UP000474758"/>
    </source>
</evidence>
<dbReference type="AlphaFoldDB" id="A0A6M1TSR8"/>
<comment type="caution">
    <text evidence="1">The sequence shown here is derived from an EMBL/GenBank/DDBJ whole genome shotgun (WGS) entry which is preliminary data.</text>
</comment>
<gene>
    <name evidence="1" type="ORF">G5V65_21005</name>
</gene>
<sequence>MEAIVARRGDLVAVQHDLLSELAGSGRIVDWTLDGSGDVDTITIDCEVAVANEPDFLSVTDLLAVEDVLLIGATSGVIIRGPDGLSSVIALDNTTGQTAVLELATPIPAADVYAGALVSIGRTGQEALRLVVFAVDPQEDFTASLTLVDEAPEIWA</sequence>